<name>A0ABX0XNL4_9SPHN</name>
<dbReference type="EMBL" id="JAATJE010000002">
    <property type="protein sequence ID" value="NJC34834.1"/>
    <property type="molecule type" value="Genomic_DNA"/>
</dbReference>
<dbReference type="Gene3D" id="3.40.50.1820">
    <property type="entry name" value="alpha/beta hydrolase"/>
    <property type="match status" value="1"/>
</dbReference>
<evidence type="ECO:0000313" key="4">
    <source>
        <dbReference type="Proteomes" id="UP000734218"/>
    </source>
</evidence>
<protein>
    <submittedName>
        <fullName evidence="3">Pimeloyl-ACP methyl ester carboxylesterase</fullName>
    </submittedName>
</protein>
<dbReference type="InterPro" id="IPR000073">
    <property type="entry name" value="AB_hydrolase_1"/>
</dbReference>
<feature type="domain" description="AB hydrolase-1" evidence="2">
    <location>
        <begin position="54"/>
        <end position="279"/>
    </location>
</feature>
<proteinExistence type="predicted"/>
<dbReference type="Pfam" id="PF12697">
    <property type="entry name" value="Abhydrolase_6"/>
    <property type="match status" value="1"/>
</dbReference>
<feature type="signal peptide" evidence="1">
    <location>
        <begin position="1"/>
        <end position="35"/>
    </location>
</feature>
<organism evidence="3 4">
    <name type="scientific">Sphingomonas jejuensis</name>
    <dbReference type="NCBI Taxonomy" id="904715"/>
    <lineage>
        <taxon>Bacteria</taxon>
        <taxon>Pseudomonadati</taxon>
        <taxon>Pseudomonadota</taxon>
        <taxon>Alphaproteobacteria</taxon>
        <taxon>Sphingomonadales</taxon>
        <taxon>Sphingomonadaceae</taxon>
        <taxon>Sphingomonas</taxon>
    </lineage>
</organism>
<comment type="caution">
    <text evidence="3">The sequence shown here is derived from an EMBL/GenBank/DDBJ whole genome shotgun (WGS) entry which is preliminary data.</text>
</comment>
<dbReference type="PROSITE" id="PS51318">
    <property type="entry name" value="TAT"/>
    <property type="match status" value="1"/>
</dbReference>
<evidence type="ECO:0000259" key="2">
    <source>
        <dbReference type="Pfam" id="PF12697"/>
    </source>
</evidence>
<dbReference type="InterPro" id="IPR029058">
    <property type="entry name" value="AB_hydrolase_fold"/>
</dbReference>
<dbReference type="PANTHER" id="PTHR43194:SF2">
    <property type="entry name" value="PEROXISOMAL MEMBRANE PROTEIN LPX1"/>
    <property type="match status" value="1"/>
</dbReference>
<accession>A0ABX0XNL4</accession>
<reference evidence="3 4" key="1">
    <citation type="submission" date="2020-03" db="EMBL/GenBank/DDBJ databases">
        <title>Genomic Encyclopedia of Type Strains, Phase IV (KMG-IV): sequencing the most valuable type-strain genomes for metagenomic binning, comparative biology and taxonomic classification.</title>
        <authorList>
            <person name="Goeker M."/>
        </authorList>
    </citation>
    <scope>NUCLEOTIDE SEQUENCE [LARGE SCALE GENOMIC DNA]</scope>
    <source>
        <strain evidence="3 4">DSM 27651</strain>
    </source>
</reference>
<keyword evidence="4" id="KW-1185">Reference proteome</keyword>
<dbReference type="InterPro" id="IPR050228">
    <property type="entry name" value="Carboxylesterase_BioH"/>
</dbReference>
<dbReference type="PANTHER" id="PTHR43194">
    <property type="entry name" value="HYDROLASE ALPHA/BETA FOLD FAMILY"/>
    <property type="match status" value="1"/>
</dbReference>
<keyword evidence="1" id="KW-0732">Signal</keyword>
<dbReference type="InterPro" id="IPR019546">
    <property type="entry name" value="TAT_signal_bac_arc"/>
</dbReference>
<gene>
    <name evidence="3" type="ORF">GGR88_002348</name>
</gene>
<evidence type="ECO:0000313" key="3">
    <source>
        <dbReference type="EMBL" id="NJC34834.1"/>
    </source>
</evidence>
<evidence type="ECO:0000256" key="1">
    <source>
        <dbReference type="SAM" id="SignalP"/>
    </source>
</evidence>
<sequence>MHATDNIDRRRLIGTAAAAGVAVACGALLPDSAAAAPFSSNRMSVEVRGTGPDVILIHGLGGSRSVWDGLVAAVPGHRYHRVQINGFGGTAPGANADGPVAGPVAAEIARYIQVQRLVQPAVIGHSMGGIIGLMLATRVPAAVGRLMVVDILPAPATGYGFASGGSNGLFDRLREQFTATPGGRQMFGQLMSRFGMGATNPDVTANALHELATTDLGPQLSRLRSPLTVVYAAPPRDEADPRGLGRTYAAAYARAPDRRLVPVEGAGHMVMLDRPREFAVAVRGFLA</sequence>
<feature type="chain" id="PRO_5045421587" evidence="1">
    <location>
        <begin position="36"/>
        <end position="287"/>
    </location>
</feature>
<dbReference type="InterPro" id="IPR006311">
    <property type="entry name" value="TAT_signal"/>
</dbReference>
<dbReference type="Proteomes" id="UP000734218">
    <property type="component" value="Unassembled WGS sequence"/>
</dbReference>
<dbReference type="SUPFAM" id="SSF53474">
    <property type="entry name" value="alpha/beta-Hydrolases"/>
    <property type="match status" value="1"/>
</dbReference>
<dbReference type="RefSeq" id="WP_167955177.1">
    <property type="nucleotide sequence ID" value="NZ_JAATJE010000002.1"/>
</dbReference>
<dbReference type="NCBIfam" id="TIGR01409">
    <property type="entry name" value="TAT_signal_seq"/>
    <property type="match status" value="1"/>
</dbReference>